<dbReference type="GO" id="GO:0016301">
    <property type="term" value="F:kinase activity"/>
    <property type="evidence" value="ECO:0007669"/>
    <property type="project" value="UniProtKB-KW"/>
</dbReference>
<reference evidence="6" key="1">
    <citation type="journal article" date="2019" name="Int. J. Syst. Evol. Microbiol.">
        <title>The Global Catalogue of Microorganisms (GCM) 10K type strain sequencing project: providing services to taxonomists for standard genome sequencing and annotation.</title>
        <authorList>
            <consortium name="The Broad Institute Genomics Platform"/>
            <consortium name="The Broad Institute Genome Sequencing Center for Infectious Disease"/>
            <person name="Wu L."/>
            <person name="Ma J."/>
        </authorList>
    </citation>
    <scope>NUCLEOTIDE SEQUENCE [LARGE SCALE GENOMIC DNA]</scope>
    <source>
        <strain evidence="6">CCUG 56698</strain>
    </source>
</reference>
<proteinExistence type="predicted"/>
<keyword evidence="1 5" id="KW-0808">Transferase</keyword>
<dbReference type="PRINTS" id="PR00990">
    <property type="entry name" value="RIBOKINASE"/>
</dbReference>
<keyword evidence="6" id="KW-1185">Reference proteome</keyword>
<dbReference type="Pfam" id="PF00294">
    <property type="entry name" value="PfkB"/>
    <property type="match status" value="1"/>
</dbReference>
<evidence type="ECO:0000256" key="2">
    <source>
        <dbReference type="ARBA" id="ARBA00022777"/>
    </source>
</evidence>
<dbReference type="InterPro" id="IPR002139">
    <property type="entry name" value="Ribo/fructo_kinase"/>
</dbReference>
<dbReference type="EC" id="2.7.1.-" evidence="5"/>
<evidence type="ECO:0000259" key="4">
    <source>
        <dbReference type="Pfam" id="PF00294"/>
    </source>
</evidence>
<dbReference type="Gene3D" id="3.40.1190.20">
    <property type="match status" value="1"/>
</dbReference>
<dbReference type="SUPFAM" id="SSF53613">
    <property type="entry name" value="Ribokinase-like"/>
    <property type="match status" value="1"/>
</dbReference>
<dbReference type="Proteomes" id="UP001596527">
    <property type="component" value="Unassembled WGS sequence"/>
</dbReference>
<dbReference type="PANTHER" id="PTHR42774:SF3">
    <property type="entry name" value="KETOHEXOKINASE"/>
    <property type="match status" value="1"/>
</dbReference>
<accession>A0ABW2SIR5</accession>
<organism evidence="5 6">
    <name type="scientific">Schaalia naturae</name>
    <dbReference type="NCBI Taxonomy" id="635203"/>
    <lineage>
        <taxon>Bacteria</taxon>
        <taxon>Bacillati</taxon>
        <taxon>Actinomycetota</taxon>
        <taxon>Actinomycetes</taxon>
        <taxon>Actinomycetales</taxon>
        <taxon>Actinomycetaceae</taxon>
        <taxon>Schaalia</taxon>
    </lineage>
</organism>
<dbReference type="InterPro" id="IPR011611">
    <property type="entry name" value="PfkB_dom"/>
</dbReference>
<evidence type="ECO:0000256" key="1">
    <source>
        <dbReference type="ARBA" id="ARBA00022679"/>
    </source>
</evidence>
<evidence type="ECO:0000313" key="5">
    <source>
        <dbReference type="EMBL" id="MFC7580015.1"/>
    </source>
</evidence>
<protein>
    <submittedName>
        <fullName evidence="5">Carbohydrate kinase family protein</fullName>
        <ecNumber evidence="5">2.7.1.-</ecNumber>
    </submittedName>
</protein>
<dbReference type="InterPro" id="IPR029056">
    <property type="entry name" value="Ribokinase-like"/>
</dbReference>
<sequence>MTTSGGETGRTAQVLTVGQLFLDLVYAQMPRPPQPGEEIWTADFGWGPGGVANAAIAAARLGARTAMCAAAGDDALSSLCRARLSDEAVDISGIRTLPGWALPVTASLGYDADRALVTGGTPAPVPVEEIVLDAPDAEVAALDLKVLSLPWARAASARGTRIFADIGWDGSERWDPADLDALDACHAFLPNEVEAMSYTKTDAPLQAARALAERVPLVVVTLGARGAVAVDSATGEEAAMAPVPVRARDATGAGDVFGAAFMVASLTQWPLRERLDFAGLVAAITVSRPGGASTAPGTSDLLPWLDAHPETDRGRFSFLRDPLAQVGRLPFVPTTENSHREHHNHQETRP</sequence>
<comment type="caution">
    <text evidence="5">The sequence shown here is derived from an EMBL/GenBank/DDBJ whole genome shotgun (WGS) entry which is preliminary data.</text>
</comment>
<keyword evidence="2 5" id="KW-0418">Kinase</keyword>
<dbReference type="PANTHER" id="PTHR42774">
    <property type="entry name" value="PHOSPHOTRANSFERASE SYSTEM TRANSPORT PROTEIN"/>
    <property type="match status" value="1"/>
</dbReference>
<evidence type="ECO:0000313" key="6">
    <source>
        <dbReference type="Proteomes" id="UP001596527"/>
    </source>
</evidence>
<name>A0ABW2SIR5_9ACTO</name>
<gene>
    <name evidence="5" type="ORF">ACFQWG_02075</name>
</gene>
<evidence type="ECO:0000256" key="3">
    <source>
        <dbReference type="SAM" id="MobiDB-lite"/>
    </source>
</evidence>
<dbReference type="InterPro" id="IPR052562">
    <property type="entry name" value="Ketohexokinase-related"/>
</dbReference>
<dbReference type="EMBL" id="JBHTEF010000001">
    <property type="protein sequence ID" value="MFC7580015.1"/>
    <property type="molecule type" value="Genomic_DNA"/>
</dbReference>
<feature type="region of interest" description="Disordered" evidence="3">
    <location>
        <begin position="331"/>
        <end position="350"/>
    </location>
</feature>
<dbReference type="RefSeq" id="WP_380971657.1">
    <property type="nucleotide sequence ID" value="NZ_JBHTEF010000001.1"/>
</dbReference>
<feature type="domain" description="Carbohydrate kinase PfkB" evidence="4">
    <location>
        <begin position="14"/>
        <end position="295"/>
    </location>
</feature>